<dbReference type="Pfam" id="PF02319">
    <property type="entry name" value="WHD_E2F_TDP"/>
    <property type="match status" value="1"/>
</dbReference>
<dbReference type="InterPro" id="IPR036388">
    <property type="entry name" value="WH-like_DNA-bd_sf"/>
</dbReference>
<keyword evidence="3 7" id="KW-0805">Transcription regulation</keyword>
<organism evidence="11 12">
    <name type="scientific">Cryptolaemus montrouzieri</name>
    <dbReference type="NCBI Taxonomy" id="559131"/>
    <lineage>
        <taxon>Eukaryota</taxon>
        <taxon>Metazoa</taxon>
        <taxon>Ecdysozoa</taxon>
        <taxon>Arthropoda</taxon>
        <taxon>Hexapoda</taxon>
        <taxon>Insecta</taxon>
        <taxon>Pterygota</taxon>
        <taxon>Neoptera</taxon>
        <taxon>Endopterygota</taxon>
        <taxon>Coleoptera</taxon>
        <taxon>Polyphaga</taxon>
        <taxon>Cucujiformia</taxon>
        <taxon>Coccinelloidea</taxon>
        <taxon>Coccinellidae</taxon>
        <taxon>Scymninae</taxon>
        <taxon>Scymnini</taxon>
        <taxon>Cryptolaemus</taxon>
    </lineage>
</organism>
<keyword evidence="6 7" id="KW-0539">Nucleus</keyword>
<reference evidence="11 12" key="1">
    <citation type="journal article" date="2021" name="BMC Biol.">
        <title>Horizontally acquired antibacterial genes associated with adaptive radiation of ladybird beetles.</title>
        <authorList>
            <person name="Li H.S."/>
            <person name="Tang X.F."/>
            <person name="Huang Y.H."/>
            <person name="Xu Z.Y."/>
            <person name="Chen M.L."/>
            <person name="Du X.Y."/>
            <person name="Qiu B.Y."/>
            <person name="Chen P.T."/>
            <person name="Zhang W."/>
            <person name="Slipinski A."/>
            <person name="Escalona H.E."/>
            <person name="Waterhouse R.M."/>
            <person name="Zwick A."/>
            <person name="Pang H."/>
        </authorList>
    </citation>
    <scope>NUCLEOTIDE SEQUENCE [LARGE SCALE GENOMIC DNA]</scope>
    <source>
        <strain evidence="11">SYSU2018</strain>
    </source>
</reference>
<dbReference type="SMART" id="SM01138">
    <property type="entry name" value="DP"/>
    <property type="match status" value="1"/>
</dbReference>
<dbReference type="FunFam" id="1.20.140.80:FF:000005">
    <property type="entry name" value="Transcription factor"/>
    <property type="match status" value="1"/>
</dbReference>
<evidence type="ECO:0000256" key="1">
    <source>
        <dbReference type="ARBA" id="ARBA00004123"/>
    </source>
</evidence>
<dbReference type="InterPro" id="IPR014889">
    <property type="entry name" value="Transc_factor_DP_C"/>
</dbReference>
<dbReference type="PANTHER" id="PTHR12548">
    <property type="entry name" value="TRANSCRIPTION FACTOR DP"/>
    <property type="match status" value="1"/>
</dbReference>
<feature type="domain" description="Transcription factor DP C-terminal" evidence="9">
    <location>
        <begin position="263"/>
        <end position="406"/>
    </location>
</feature>
<gene>
    <name evidence="11" type="ORF">HHI36_002294</name>
</gene>
<dbReference type="AlphaFoldDB" id="A0ABD2PA32"/>
<dbReference type="CDD" id="cd14458">
    <property type="entry name" value="DP_DD"/>
    <property type="match status" value="1"/>
</dbReference>
<evidence type="ECO:0008006" key="13">
    <source>
        <dbReference type="Google" id="ProtNLM"/>
    </source>
</evidence>
<proteinExistence type="inferred from homology"/>
<evidence type="ECO:0000313" key="12">
    <source>
        <dbReference type="Proteomes" id="UP001516400"/>
    </source>
</evidence>
<keyword evidence="12" id="KW-1185">Reference proteome</keyword>
<feature type="domain" description="E2F/DP family winged-helix DNA-binding" evidence="10">
    <location>
        <begin position="174"/>
        <end position="256"/>
    </location>
</feature>
<dbReference type="Proteomes" id="UP001516400">
    <property type="component" value="Unassembled WGS sequence"/>
</dbReference>
<evidence type="ECO:0000256" key="6">
    <source>
        <dbReference type="ARBA" id="ARBA00023242"/>
    </source>
</evidence>
<protein>
    <recommendedName>
        <fullName evidence="13">Transcription factor Dp-1</fullName>
    </recommendedName>
</protein>
<evidence type="ECO:0000256" key="2">
    <source>
        <dbReference type="ARBA" id="ARBA00010940"/>
    </source>
</evidence>
<evidence type="ECO:0000259" key="9">
    <source>
        <dbReference type="SMART" id="SM01138"/>
    </source>
</evidence>
<dbReference type="SUPFAM" id="SSF144074">
    <property type="entry name" value="E2F-DP heterodimerization region"/>
    <property type="match status" value="1"/>
</dbReference>
<dbReference type="InterPro" id="IPR036390">
    <property type="entry name" value="WH_DNA-bd_sf"/>
</dbReference>
<keyword evidence="5 7" id="KW-0804">Transcription</keyword>
<dbReference type="InterPro" id="IPR037241">
    <property type="entry name" value="E2F-DP_heterodim"/>
</dbReference>
<evidence type="ECO:0000256" key="5">
    <source>
        <dbReference type="ARBA" id="ARBA00023163"/>
    </source>
</evidence>
<dbReference type="FunFam" id="1.10.10.10:FF:000047">
    <property type="entry name" value="Transcription factor"/>
    <property type="match status" value="1"/>
</dbReference>
<comment type="caution">
    <text evidence="11">The sequence shown here is derived from an EMBL/GenBank/DDBJ whole genome shotgun (WGS) entry which is preliminary data.</text>
</comment>
<dbReference type="EMBL" id="JABFTP020000185">
    <property type="protein sequence ID" value="KAL3287836.1"/>
    <property type="molecule type" value="Genomic_DNA"/>
</dbReference>
<dbReference type="SMART" id="SM01372">
    <property type="entry name" value="E2F_TDP"/>
    <property type="match status" value="1"/>
</dbReference>
<dbReference type="GO" id="GO:0005634">
    <property type="term" value="C:nucleus"/>
    <property type="evidence" value="ECO:0007669"/>
    <property type="project" value="UniProtKB-SubCell"/>
</dbReference>
<dbReference type="GO" id="GO:0003677">
    <property type="term" value="F:DNA binding"/>
    <property type="evidence" value="ECO:0007669"/>
    <property type="project" value="UniProtKB-KW"/>
</dbReference>
<evidence type="ECO:0000256" key="3">
    <source>
        <dbReference type="ARBA" id="ARBA00023015"/>
    </source>
</evidence>
<dbReference type="PANTHER" id="PTHR12548:SF9">
    <property type="entry name" value="TRANSCRIPTION FACTOR DP"/>
    <property type="match status" value="1"/>
</dbReference>
<dbReference type="InterPro" id="IPR015648">
    <property type="entry name" value="Transcrpt_fac_DP"/>
</dbReference>
<feature type="compositionally biased region" description="Acidic residues" evidence="8">
    <location>
        <begin position="452"/>
        <end position="469"/>
    </location>
</feature>
<sequence length="469" mass="52495">MTQPGGTTNWLIQGANGQPQMIKLVQTSQAGSKSISGILTSSVTTQPLKIFKTTSANGQEITQLINSSPIKTLGSNIVTKTVPIQVNMNSMVKGAKTIRLSPSQMQNIRFINTSQQNTVQIQQSSPPTITVAQQVQQPPQTIKTISPPILQRKRQDPLEVEYAQDSKRSRKSDKVGKGLRHFSMKVCEKVQKKGTTTYNEVADELVAEFTNPLMNNTLADQQYDQKNIRRRVYDALNVLMAMNIISKEKKEIKWIGLPTNSLQECIQLEKEKQKKLYNIREKKKQLHELILNQIAFKNLAQRNRQQEEAHGPPPPNSSIQLPFIVVNTNKKTVIDCSISNDKLDYLFQFNDKFEINDDIDILKSIGMFMGLDTGEVSPENLELIKSMVPKALVEYVTQLATGKNNEFDNLDVDAGTSTSLLMGVEDLVETQLDEENSRHSSNFDPLSPCGEDYSDDEGEGESDMSSDID</sequence>
<feature type="region of interest" description="Disordered" evidence="8">
    <location>
        <begin position="432"/>
        <end position="469"/>
    </location>
</feature>
<dbReference type="GO" id="GO:0010468">
    <property type="term" value="P:regulation of gene expression"/>
    <property type="evidence" value="ECO:0007669"/>
    <property type="project" value="UniProtKB-ARBA"/>
</dbReference>
<dbReference type="InterPro" id="IPR038168">
    <property type="entry name" value="TF_DP_C_sf"/>
</dbReference>
<dbReference type="SUPFAM" id="SSF46785">
    <property type="entry name" value="Winged helix' DNA-binding domain"/>
    <property type="match status" value="1"/>
</dbReference>
<comment type="similarity">
    <text evidence="2 7">Belongs to the E2F/DP family.</text>
</comment>
<evidence type="ECO:0000313" key="11">
    <source>
        <dbReference type="EMBL" id="KAL3287836.1"/>
    </source>
</evidence>
<evidence type="ECO:0000256" key="4">
    <source>
        <dbReference type="ARBA" id="ARBA00023125"/>
    </source>
</evidence>
<dbReference type="Pfam" id="PF08781">
    <property type="entry name" value="DP"/>
    <property type="match status" value="1"/>
</dbReference>
<name>A0ABD2PA32_9CUCU</name>
<evidence type="ECO:0000259" key="10">
    <source>
        <dbReference type="SMART" id="SM01372"/>
    </source>
</evidence>
<comment type="subcellular location">
    <subcellularLocation>
        <location evidence="1 7">Nucleus</location>
    </subcellularLocation>
</comment>
<dbReference type="Gene3D" id="1.20.140.80">
    <property type="entry name" value="Transcription factor DP"/>
    <property type="match status" value="1"/>
</dbReference>
<dbReference type="Gene3D" id="1.10.10.10">
    <property type="entry name" value="Winged helix-like DNA-binding domain superfamily/Winged helix DNA-binding domain"/>
    <property type="match status" value="1"/>
</dbReference>
<accession>A0ABD2PA32</accession>
<evidence type="ECO:0000256" key="8">
    <source>
        <dbReference type="SAM" id="MobiDB-lite"/>
    </source>
</evidence>
<evidence type="ECO:0000256" key="7">
    <source>
        <dbReference type="RuleBase" id="RU003796"/>
    </source>
</evidence>
<dbReference type="InterPro" id="IPR003316">
    <property type="entry name" value="E2F_WHTH_DNA-bd_dom"/>
</dbReference>
<keyword evidence="4 7" id="KW-0238">DNA-binding</keyword>